<evidence type="ECO:0000313" key="3">
    <source>
        <dbReference type="Proteomes" id="UP000000578"/>
    </source>
</evidence>
<name>Q74N60_NANEQ</name>
<sequence>MKVKILKREFIDKDHYLLWVERPKDYNYKPGQFTYIESTINNNKVRRFYSFASHPEEENLLFYIKRVPNGLMSNYLAEIPLGSTIEIGNPMGHFTLDRADTDRVIFIGAGTGIAPIRPLTIEAVKQNKKVIVVHQERYKHLLVFRDLFEQLPIIYIPILSKEQSEYHGHVQDYIDRLIYNDATYYICGSRQFVIEIANLLKSKGINKIVIEAF</sequence>
<dbReference type="Pfam" id="PF00175">
    <property type="entry name" value="NAD_binding_1"/>
    <property type="match status" value="1"/>
</dbReference>
<dbReference type="EMBL" id="AE017199">
    <property type="protein sequence ID" value="AAR38906.1"/>
    <property type="molecule type" value="Genomic_DNA"/>
</dbReference>
<dbReference type="InterPro" id="IPR050415">
    <property type="entry name" value="MRET"/>
</dbReference>
<dbReference type="InterPro" id="IPR008333">
    <property type="entry name" value="Cbr1-like_FAD-bd_dom"/>
</dbReference>
<evidence type="ECO:0000259" key="1">
    <source>
        <dbReference type="PROSITE" id="PS51384"/>
    </source>
</evidence>
<dbReference type="Proteomes" id="UP000000578">
    <property type="component" value="Chromosome"/>
</dbReference>
<dbReference type="PANTHER" id="PTHR47354">
    <property type="entry name" value="NADH OXIDOREDUCTASE HCR"/>
    <property type="match status" value="1"/>
</dbReference>
<dbReference type="PROSITE" id="PS51384">
    <property type="entry name" value="FAD_FR"/>
    <property type="match status" value="1"/>
</dbReference>
<dbReference type="AlphaFoldDB" id="Q74N60"/>
<gene>
    <name evidence="2" type="ordered locus">NEQ051</name>
</gene>
<dbReference type="InterPro" id="IPR001433">
    <property type="entry name" value="OxRdtase_FAD/NAD-bd"/>
</dbReference>
<organism evidence="2 3">
    <name type="scientific">Nanoarchaeum equitans (strain Kin4-M)</name>
    <dbReference type="NCBI Taxonomy" id="228908"/>
    <lineage>
        <taxon>Archaea</taxon>
        <taxon>Nanobdellota</taxon>
        <taxon>Candidatus Nanoarchaeia</taxon>
        <taxon>Nanoarchaeales</taxon>
        <taxon>Nanoarchaeaceae</taxon>
        <taxon>Nanoarchaeum</taxon>
    </lineage>
</organism>
<protein>
    <submittedName>
        <fullName evidence="2">NEQ051</fullName>
    </submittedName>
</protein>
<dbReference type="SUPFAM" id="SSF52343">
    <property type="entry name" value="Ferredoxin reductase-like, C-terminal NADP-linked domain"/>
    <property type="match status" value="1"/>
</dbReference>
<dbReference type="STRING" id="228908.NEQ051"/>
<dbReference type="InterPro" id="IPR017938">
    <property type="entry name" value="Riboflavin_synthase-like_b-brl"/>
</dbReference>
<keyword evidence="3" id="KW-1185">Reference proteome</keyword>
<reference evidence="2 3" key="1">
    <citation type="journal article" date="2003" name="Proc. Natl. Acad. Sci. U.S.A.">
        <title>The genome of Nanoarchaeum equitans: insights into early archaeal evolution and derived parasitism.</title>
        <authorList>
            <person name="Waters E."/>
            <person name="Hohn M.J."/>
            <person name="Ahel I."/>
            <person name="Graham D.E."/>
            <person name="Adams M.D."/>
            <person name="Barnstead M."/>
            <person name="Beeson K.Y."/>
            <person name="Bibbs L."/>
            <person name="Bolanos R."/>
            <person name="Keller M."/>
            <person name="Kretz K."/>
            <person name="Lin X."/>
            <person name="Mathur E."/>
            <person name="Ni J."/>
            <person name="Podar M."/>
            <person name="Richardson T."/>
            <person name="Sutton G.G."/>
            <person name="Simon M."/>
            <person name="Soll D."/>
            <person name="Stetter K.O."/>
            <person name="Short J.M."/>
            <person name="Noordewier M."/>
        </authorList>
    </citation>
    <scope>NUCLEOTIDE SEQUENCE [LARGE SCALE GENOMIC DNA]</scope>
    <source>
        <strain evidence="2 3">Kin4-M</strain>
    </source>
</reference>
<dbReference type="Pfam" id="PF00970">
    <property type="entry name" value="FAD_binding_6"/>
    <property type="match status" value="1"/>
</dbReference>
<dbReference type="PANTHER" id="PTHR47354:SF5">
    <property type="entry name" value="PROTEIN RFBI"/>
    <property type="match status" value="1"/>
</dbReference>
<accession>Q74N60</accession>
<dbReference type="HOGENOM" id="CLU_003827_7_3_2"/>
<dbReference type="BioCyc" id="NEQU228908:GJB6-55-MONOMER"/>
<dbReference type="Gene3D" id="3.40.50.80">
    <property type="entry name" value="Nucleotide-binding domain of ferredoxin-NADP reductase (FNR) module"/>
    <property type="match status" value="1"/>
</dbReference>
<feature type="domain" description="FAD-binding FR-type" evidence="1">
    <location>
        <begin position="1"/>
        <end position="97"/>
    </location>
</feature>
<dbReference type="SUPFAM" id="SSF63380">
    <property type="entry name" value="Riboflavin synthase domain-like"/>
    <property type="match status" value="1"/>
</dbReference>
<dbReference type="InterPro" id="IPR039261">
    <property type="entry name" value="FNR_nucleotide-bd"/>
</dbReference>
<dbReference type="GO" id="GO:0016491">
    <property type="term" value="F:oxidoreductase activity"/>
    <property type="evidence" value="ECO:0007669"/>
    <property type="project" value="InterPro"/>
</dbReference>
<dbReference type="KEGG" id="neq:NEQ051"/>
<dbReference type="EnsemblBacteria" id="AAR38906">
    <property type="protein sequence ID" value="AAR38906"/>
    <property type="gene ID" value="NEQ051"/>
</dbReference>
<evidence type="ECO:0000313" key="2">
    <source>
        <dbReference type="EMBL" id="AAR38906.1"/>
    </source>
</evidence>
<dbReference type="InterPro" id="IPR017927">
    <property type="entry name" value="FAD-bd_FR_type"/>
</dbReference>
<proteinExistence type="predicted"/>
<dbReference type="Gene3D" id="2.40.30.10">
    <property type="entry name" value="Translation factors"/>
    <property type="match status" value="1"/>
</dbReference>